<proteinExistence type="predicted"/>
<feature type="chain" id="PRO_5006420648" description="Gram-positive cocci surface proteins LPxTG domain-containing protein" evidence="7">
    <location>
        <begin position="21"/>
        <end position="534"/>
    </location>
</feature>
<evidence type="ECO:0000256" key="7">
    <source>
        <dbReference type="SAM" id="SignalP"/>
    </source>
</evidence>
<keyword evidence="10" id="KW-1185">Reference proteome</keyword>
<dbReference type="EMBL" id="JQCE01000064">
    <property type="protein sequence ID" value="KRO15560.1"/>
    <property type="molecule type" value="Genomic_DNA"/>
</dbReference>
<dbReference type="PROSITE" id="PS50847">
    <property type="entry name" value="GRAM_POS_ANCHORING"/>
    <property type="match status" value="1"/>
</dbReference>
<feature type="compositionally biased region" description="Gly residues" evidence="5">
    <location>
        <begin position="445"/>
        <end position="461"/>
    </location>
</feature>
<evidence type="ECO:0000256" key="6">
    <source>
        <dbReference type="SAM" id="Phobius"/>
    </source>
</evidence>
<gene>
    <name evidence="9" type="ORF">IV56_GL002329</name>
</gene>
<sequence>MVLSGLLLVGPSLPVTTTHAAQSTVTRDASTQAAYAINPPNLEMIAEGDTVVAGSVDISNAPAGTAFTATLNGPEGQQTVNVDADGTFRFQLTNPAGANAAYSATITATTPTGTLTSLPATAAVRAAGTVDPLLGYTVPAPTISSLQDGDTSFSGNVNIAGAPAGTSFIVFVVDSSGTPIAQANNVDGSGNFSGTLTNGASFKAGETYHFTAVVQRQADGDPNPFYKYSSYTSVVPQSVTPPEENPLADYTVPTPVFSPLKVGDTTLNGTIDLSQAPANTTFTVTVTLPDGTTTTVTPDATGHFTVALNQPVQAGQTFTGITTATNDGFTKTGQQGSITETEAENPLANYTVAPPTVNDVFVSDTTVTGRIDTTGAPANTTFVVTLTLPDGTKKTVVPDANGNFSFPIDAAQLGQNYQLMVTATNGAFTKDSSSVSVTVKARDNGNGGNTGNNGNNNGGNTGNINHNGNNTTGGGRVPTTNQPSAQKPHITLTHENQTVFPATSDQQQSWLTALGIALMSLAGLLGIHRRKQSN</sequence>
<dbReference type="PATRIC" id="fig|1293598.4.peg.2432"/>
<keyword evidence="6" id="KW-1133">Transmembrane helix</keyword>
<evidence type="ECO:0000313" key="10">
    <source>
        <dbReference type="Proteomes" id="UP000050969"/>
    </source>
</evidence>
<protein>
    <recommendedName>
        <fullName evidence="8">Gram-positive cocci surface proteins LPxTG domain-containing protein</fullName>
    </recommendedName>
</protein>
<evidence type="ECO:0000259" key="8">
    <source>
        <dbReference type="PROSITE" id="PS50847"/>
    </source>
</evidence>
<evidence type="ECO:0000256" key="4">
    <source>
        <dbReference type="ARBA" id="ARBA00023088"/>
    </source>
</evidence>
<feature type="region of interest" description="Disordered" evidence="5">
    <location>
        <begin position="440"/>
        <end position="486"/>
    </location>
</feature>
<name>A0A0R2MPI7_9LACO</name>
<feature type="transmembrane region" description="Helical" evidence="6">
    <location>
        <begin position="510"/>
        <end position="527"/>
    </location>
</feature>
<keyword evidence="3 7" id="KW-0732">Signal</keyword>
<dbReference type="STRING" id="1293598.IV56_GL002329"/>
<evidence type="ECO:0000313" key="9">
    <source>
        <dbReference type="EMBL" id="KRO15560.1"/>
    </source>
</evidence>
<dbReference type="Proteomes" id="UP000050969">
    <property type="component" value="Unassembled WGS sequence"/>
</dbReference>
<dbReference type="InterPro" id="IPR019931">
    <property type="entry name" value="LPXTG_anchor"/>
</dbReference>
<comment type="caution">
    <text evidence="9">The sequence shown here is derived from an EMBL/GenBank/DDBJ whole genome shotgun (WGS) entry which is preliminary data.</text>
</comment>
<keyword evidence="6" id="KW-0812">Transmembrane</keyword>
<evidence type="ECO:0000256" key="2">
    <source>
        <dbReference type="ARBA" id="ARBA00022525"/>
    </source>
</evidence>
<dbReference type="Pfam" id="PF00746">
    <property type="entry name" value="Gram_pos_anchor"/>
    <property type="match status" value="1"/>
</dbReference>
<evidence type="ECO:0000256" key="1">
    <source>
        <dbReference type="ARBA" id="ARBA00022512"/>
    </source>
</evidence>
<feature type="signal peptide" evidence="7">
    <location>
        <begin position="1"/>
        <end position="20"/>
    </location>
</feature>
<keyword evidence="6" id="KW-0472">Membrane</keyword>
<keyword evidence="2" id="KW-0964">Secreted</keyword>
<evidence type="ECO:0000256" key="5">
    <source>
        <dbReference type="SAM" id="MobiDB-lite"/>
    </source>
</evidence>
<dbReference type="NCBIfam" id="TIGR01167">
    <property type="entry name" value="LPXTG_anchor"/>
    <property type="match status" value="1"/>
</dbReference>
<evidence type="ECO:0000256" key="3">
    <source>
        <dbReference type="ARBA" id="ARBA00022729"/>
    </source>
</evidence>
<keyword evidence="4" id="KW-0572">Peptidoglycan-anchor</keyword>
<organism evidence="9 10">
    <name type="scientific">Lacticaseibacillus saniviri JCM 17471 = DSM 24301</name>
    <dbReference type="NCBI Taxonomy" id="1293598"/>
    <lineage>
        <taxon>Bacteria</taxon>
        <taxon>Bacillati</taxon>
        <taxon>Bacillota</taxon>
        <taxon>Bacilli</taxon>
        <taxon>Lactobacillales</taxon>
        <taxon>Lactobacillaceae</taxon>
        <taxon>Lacticaseibacillus</taxon>
    </lineage>
</organism>
<dbReference type="AlphaFoldDB" id="A0A0R2MPI7"/>
<reference evidence="9 10" key="1">
    <citation type="journal article" date="2015" name="Genome Announc.">
        <title>Expanding the biotechnology potential of lactobacilli through comparative genomics of 213 strains and associated genera.</title>
        <authorList>
            <person name="Sun Z."/>
            <person name="Harris H.M."/>
            <person name="McCann A."/>
            <person name="Guo C."/>
            <person name="Argimon S."/>
            <person name="Zhang W."/>
            <person name="Yang X."/>
            <person name="Jeffery I.B."/>
            <person name="Cooney J.C."/>
            <person name="Kagawa T.F."/>
            <person name="Liu W."/>
            <person name="Song Y."/>
            <person name="Salvetti E."/>
            <person name="Wrobel A."/>
            <person name="Rasinkangas P."/>
            <person name="Parkhill J."/>
            <person name="Rea M.C."/>
            <person name="O'Sullivan O."/>
            <person name="Ritari J."/>
            <person name="Douillard F.P."/>
            <person name="Paul Ross R."/>
            <person name="Yang R."/>
            <person name="Briner A.E."/>
            <person name="Felis G.E."/>
            <person name="de Vos W.M."/>
            <person name="Barrangou R."/>
            <person name="Klaenhammer T.R."/>
            <person name="Caufield P.W."/>
            <person name="Cui Y."/>
            <person name="Zhang H."/>
            <person name="O'Toole P.W."/>
        </authorList>
    </citation>
    <scope>NUCLEOTIDE SEQUENCE [LARGE SCALE GENOMIC DNA]</scope>
    <source>
        <strain evidence="9 10">DSM 24301</strain>
    </source>
</reference>
<keyword evidence="1" id="KW-0134">Cell wall</keyword>
<feature type="domain" description="Gram-positive cocci surface proteins LPxTG" evidence="8">
    <location>
        <begin position="500"/>
        <end position="534"/>
    </location>
</feature>
<accession>A0A0R2MPI7</accession>